<protein>
    <submittedName>
        <fullName evidence="2">Uncharacterized protein</fullName>
    </submittedName>
</protein>
<feature type="compositionally biased region" description="Basic and acidic residues" evidence="1">
    <location>
        <begin position="48"/>
        <end position="61"/>
    </location>
</feature>
<feature type="compositionally biased region" description="Basic and acidic residues" evidence="1">
    <location>
        <begin position="20"/>
        <end position="36"/>
    </location>
</feature>
<name>A0ABD2YBS9_9GENT</name>
<evidence type="ECO:0000313" key="2">
    <source>
        <dbReference type="EMBL" id="KAL3504680.1"/>
    </source>
</evidence>
<accession>A0ABD2YBS9</accession>
<evidence type="ECO:0000256" key="1">
    <source>
        <dbReference type="SAM" id="MobiDB-lite"/>
    </source>
</evidence>
<proteinExistence type="predicted"/>
<reference evidence="2 3" key="1">
    <citation type="submission" date="2024-11" db="EMBL/GenBank/DDBJ databases">
        <title>A near-complete genome assembly of Cinchona calisaya.</title>
        <authorList>
            <person name="Lian D.C."/>
            <person name="Zhao X.W."/>
            <person name="Wei L."/>
        </authorList>
    </citation>
    <scope>NUCLEOTIDE SEQUENCE [LARGE SCALE GENOMIC DNA]</scope>
    <source>
        <tissue evidence="2">Nenye</tissue>
    </source>
</reference>
<dbReference type="Proteomes" id="UP001630127">
    <property type="component" value="Unassembled WGS sequence"/>
</dbReference>
<feature type="compositionally biased region" description="Basic residues" evidence="1">
    <location>
        <begin position="38"/>
        <end position="47"/>
    </location>
</feature>
<sequence length="98" mass="11459">MCINILGSISYKIFHANARDPDWKGEFGAKDVESKQNHIPHLRKSPKKEKEKEKNRNENEYEDHLLMQQKETALMFAQPCRSKACALPTFCDDWSLLH</sequence>
<feature type="region of interest" description="Disordered" evidence="1">
    <location>
        <begin position="20"/>
        <end position="61"/>
    </location>
</feature>
<organism evidence="2 3">
    <name type="scientific">Cinchona calisaya</name>
    <dbReference type="NCBI Taxonomy" id="153742"/>
    <lineage>
        <taxon>Eukaryota</taxon>
        <taxon>Viridiplantae</taxon>
        <taxon>Streptophyta</taxon>
        <taxon>Embryophyta</taxon>
        <taxon>Tracheophyta</taxon>
        <taxon>Spermatophyta</taxon>
        <taxon>Magnoliopsida</taxon>
        <taxon>eudicotyledons</taxon>
        <taxon>Gunneridae</taxon>
        <taxon>Pentapetalae</taxon>
        <taxon>asterids</taxon>
        <taxon>lamiids</taxon>
        <taxon>Gentianales</taxon>
        <taxon>Rubiaceae</taxon>
        <taxon>Cinchonoideae</taxon>
        <taxon>Cinchoneae</taxon>
        <taxon>Cinchona</taxon>
    </lineage>
</organism>
<gene>
    <name evidence="2" type="ORF">ACH5RR_034521</name>
</gene>
<comment type="caution">
    <text evidence="2">The sequence shown here is derived from an EMBL/GenBank/DDBJ whole genome shotgun (WGS) entry which is preliminary data.</text>
</comment>
<evidence type="ECO:0000313" key="3">
    <source>
        <dbReference type="Proteomes" id="UP001630127"/>
    </source>
</evidence>
<keyword evidence="3" id="KW-1185">Reference proteome</keyword>
<dbReference type="EMBL" id="JBJUIK010000014">
    <property type="protein sequence ID" value="KAL3504680.1"/>
    <property type="molecule type" value="Genomic_DNA"/>
</dbReference>
<dbReference type="AlphaFoldDB" id="A0ABD2YBS9"/>